<dbReference type="CDD" id="cd12797">
    <property type="entry name" value="M23_peptidase"/>
    <property type="match status" value="1"/>
</dbReference>
<comment type="caution">
    <text evidence="2">The sequence shown here is derived from an EMBL/GenBank/DDBJ whole genome shotgun (WGS) entry which is preliminary data.</text>
</comment>
<name>A0A2V4NI18_9ACTN</name>
<evidence type="ECO:0000313" key="3">
    <source>
        <dbReference type="Proteomes" id="UP000248039"/>
    </source>
</evidence>
<dbReference type="GO" id="GO:0004222">
    <property type="term" value="F:metalloendopeptidase activity"/>
    <property type="evidence" value="ECO:0007669"/>
    <property type="project" value="TreeGrafter"/>
</dbReference>
<dbReference type="OrthoDB" id="5244067at2"/>
<dbReference type="InterPro" id="IPR016047">
    <property type="entry name" value="M23ase_b-sheet_dom"/>
</dbReference>
<reference evidence="2 3" key="1">
    <citation type="submission" date="2018-03" db="EMBL/GenBank/DDBJ databases">
        <title>Bioinformatic expansion and discovery of thiopeptide antibiotics.</title>
        <authorList>
            <person name="Schwalen C.J."/>
            <person name="Hudson G.A."/>
            <person name="Mitchell D.A."/>
        </authorList>
    </citation>
    <scope>NUCLEOTIDE SEQUENCE [LARGE SCALE GENOMIC DNA]</scope>
    <source>
        <strain evidence="2 3">ATCC 21389</strain>
    </source>
</reference>
<keyword evidence="3" id="KW-1185">Reference proteome</keyword>
<sequence length="292" mass="28767">MASTHTPALLDHPAAADEALRHRLPRQSRPGSPVLGVTAMAAALGATTGLTAGAAQAAAAPAAPAPALVAAEQGDSADPGLALAARIQQQADQRTAAEQAARLEAAHEAAAKRAVQQQTRPVQAVQAVASVPSAPVAPAGRPAPVPAAAAVQSVHPVPAQPATAPLELHAPLADYTVAAQASPWAQLQTGLDLAAPAGAPVLAVAGGTVSSAGWSGAHGYRVILTLPDGTELWYCQLASITVAAGPVADGAELGRVGTTGSATRPHLHLEVRPGGGAPVDPAAWLRAGGVTL</sequence>
<feature type="domain" description="M23ase beta-sheet core" evidence="1">
    <location>
        <begin position="188"/>
        <end position="281"/>
    </location>
</feature>
<evidence type="ECO:0000259" key="1">
    <source>
        <dbReference type="Pfam" id="PF01551"/>
    </source>
</evidence>
<evidence type="ECO:0000313" key="2">
    <source>
        <dbReference type="EMBL" id="PYC83803.1"/>
    </source>
</evidence>
<gene>
    <name evidence="2" type="ORF">C7C46_08655</name>
</gene>
<dbReference type="RefSeq" id="WP_110667426.1">
    <property type="nucleotide sequence ID" value="NZ_PYBW01000027.1"/>
</dbReference>
<dbReference type="SUPFAM" id="SSF51261">
    <property type="entry name" value="Duplicated hybrid motif"/>
    <property type="match status" value="1"/>
</dbReference>
<organism evidence="2 3">
    <name type="scientific">Streptomyces tateyamensis</name>
    <dbReference type="NCBI Taxonomy" id="565073"/>
    <lineage>
        <taxon>Bacteria</taxon>
        <taxon>Bacillati</taxon>
        <taxon>Actinomycetota</taxon>
        <taxon>Actinomycetes</taxon>
        <taxon>Kitasatosporales</taxon>
        <taxon>Streptomycetaceae</taxon>
        <taxon>Streptomyces</taxon>
    </lineage>
</organism>
<dbReference type="Proteomes" id="UP000248039">
    <property type="component" value="Unassembled WGS sequence"/>
</dbReference>
<dbReference type="Gene3D" id="2.70.70.10">
    <property type="entry name" value="Glucose Permease (Domain IIA)"/>
    <property type="match status" value="1"/>
</dbReference>
<accession>A0A2V4NI18</accession>
<dbReference type="InterPro" id="IPR050570">
    <property type="entry name" value="Cell_wall_metabolism_enzyme"/>
</dbReference>
<dbReference type="PANTHER" id="PTHR21666">
    <property type="entry name" value="PEPTIDASE-RELATED"/>
    <property type="match status" value="1"/>
</dbReference>
<dbReference type="EMBL" id="PYBW01000027">
    <property type="protein sequence ID" value="PYC83803.1"/>
    <property type="molecule type" value="Genomic_DNA"/>
</dbReference>
<dbReference type="PANTHER" id="PTHR21666:SF270">
    <property type="entry name" value="MUREIN HYDROLASE ACTIVATOR ENVC"/>
    <property type="match status" value="1"/>
</dbReference>
<dbReference type="AlphaFoldDB" id="A0A2V4NI18"/>
<dbReference type="Pfam" id="PF01551">
    <property type="entry name" value="Peptidase_M23"/>
    <property type="match status" value="1"/>
</dbReference>
<protein>
    <recommendedName>
        <fullName evidence="1">M23ase beta-sheet core domain-containing protein</fullName>
    </recommendedName>
</protein>
<proteinExistence type="predicted"/>
<dbReference type="InterPro" id="IPR011055">
    <property type="entry name" value="Dup_hybrid_motif"/>
</dbReference>